<evidence type="ECO:0000313" key="2">
    <source>
        <dbReference type="EMBL" id="TCK97729.1"/>
    </source>
</evidence>
<keyword evidence="3" id="KW-1185">Reference proteome</keyword>
<feature type="compositionally biased region" description="Basic and acidic residues" evidence="1">
    <location>
        <begin position="20"/>
        <end position="53"/>
    </location>
</feature>
<dbReference type="EMBL" id="SMGQ01000011">
    <property type="protein sequence ID" value="TCK97729.1"/>
    <property type="molecule type" value="Genomic_DNA"/>
</dbReference>
<sequence>MSTKETKNNRDGYVTLNNGEKMKVEEAVNRVQEEYPNKKDTEGDNYQRRFLRE</sequence>
<dbReference type="RefSeq" id="WP_165868466.1">
    <property type="nucleotide sequence ID" value="NZ_SMGQ01000011.1"/>
</dbReference>
<feature type="compositionally biased region" description="Basic and acidic residues" evidence="1">
    <location>
        <begin position="1"/>
        <end position="10"/>
    </location>
</feature>
<name>A0A4R1N480_9FIRM</name>
<comment type="caution">
    <text evidence="2">The sequence shown here is derived from an EMBL/GenBank/DDBJ whole genome shotgun (WGS) entry which is preliminary data.</text>
</comment>
<protein>
    <submittedName>
        <fullName evidence="2">Uncharacterized protein</fullName>
    </submittedName>
</protein>
<organism evidence="2 3">
    <name type="scientific">Natranaerovirga hydrolytica</name>
    <dbReference type="NCBI Taxonomy" id="680378"/>
    <lineage>
        <taxon>Bacteria</taxon>
        <taxon>Bacillati</taxon>
        <taxon>Bacillota</taxon>
        <taxon>Clostridia</taxon>
        <taxon>Lachnospirales</taxon>
        <taxon>Natranaerovirgaceae</taxon>
        <taxon>Natranaerovirga</taxon>
    </lineage>
</organism>
<dbReference type="Proteomes" id="UP000294545">
    <property type="component" value="Unassembled WGS sequence"/>
</dbReference>
<reference evidence="2 3" key="1">
    <citation type="submission" date="2019-03" db="EMBL/GenBank/DDBJ databases">
        <title>Genomic Encyclopedia of Type Strains, Phase IV (KMG-IV): sequencing the most valuable type-strain genomes for metagenomic binning, comparative biology and taxonomic classification.</title>
        <authorList>
            <person name="Goeker M."/>
        </authorList>
    </citation>
    <scope>NUCLEOTIDE SEQUENCE [LARGE SCALE GENOMIC DNA]</scope>
    <source>
        <strain evidence="2 3">DSM 24176</strain>
    </source>
</reference>
<gene>
    <name evidence="2" type="ORF">EDC19_0131</name>
</gene>
<evidence type="ECO:0000256" key="1">
    <source>
        <dbReference type="SAM" id="MobiDB-lite"/>
    </source>
</evidence>
<feature type="region of interest" description="Disordered" evidence="1">
    <location>
        <begin position="1"/>
        <end position="53"/>
    </location>
</feature>
<dbReference type="AlphaFoldDB" id="A0A4R1N480"/>
<evidence type="ECO:0000313" key="3">
    <source>
        <dbReference type="Proteomes" id="UP000294545"/>
    </source>
</evidence>
<accession>A0A4R1N480</accession>
<proteinExistence type="predicted"/>